<evidence type="ECO:0000259" key="6">
    <source>
        <dbReference type="PROSITE" id="PS51387"/>
    </source>
</evidence>
<comment type="similarity">
    <text evidence="2">Belongs to the oxygen-dependent FAD-linked oxidoreductase family.</text>
</comment>
<keyword evidence="3" id="KW-0285">Flavoprotein</keyword>
<dbReference type="InterPro" id="IPR016169">
    <property type="entry name" value="FAD-bd_PCMH_sub2"/>
</dbReference>
<organism evidence="7 8">
    <name type="scientific">Flavobacterium jumunjinense</name>
    <dbReference type="NCBI Taxonomy" id="998845"/>
    <lineage>
        <taxon>Bacteria</taxon>
        <taxon>Pseudomonadati</taxon>
        <taxon>Bacteroidota</taxon>
        <taxon>Flavobacteriia</taxon>
        <taxon>Flavobacteriales</taxon>
        <taxon>Flavobacteriaceae</taxon>
        <taxon>Flavobacterium</taxon>
    </lineage>
</organism>
<evidence type="ECO:0000256" key="5">
    <source>
        <dbReference type="ARBA" id="ARBA00023002"/>
    </source>
</evidence>
<dbReference type="Proteomes" id="UP001589607">
    <property type="component" value="Unassembled WGS sequence"/>
</dbReference>
<dbReference type="InterPro" id="IPR036318">
    <property type="entry name" value="FAD-bd_PCMH-like_sf"/>
</dbReference>
<evidence type="ECO:0000256" key="3">
    <source>
        <dbReference type="ARBA" id="ARBA00022630"/>
    </source>
</evidence>
<proteinExistence type="inferred from homology"/>
<keyword evidence="4" id="KW-0274">FAD</keyword>
<dbReference type="InterPro" id="IPR016166">
    <property type="entry name" value="FAD-bd_PCMH"/>
</dbReference>
<dbReference type="RefSeq" id="WP_236457200.1">
    <property type="nucleotide sequence ID" value="NZ_CBCSGE010000012.1"/>
</dbReference>
<evidence type="ECO:0000256" key="4">
    <source>
        <dbReference type="ARBA" id="ARBA00022827"/>
    </source>
</evidence>
<sequence>MNLNYLDSKANHLIKLTNTSNMASNTLRNPRELHNLKNFIDQITTTLPSSIKISTSIGDSETFYNHYENSLIFNTRIQTNPFVIVYCENELDVITTYNAATKNELPIRVRAGGHDHEGECSGTNTIVIDVSKINHIKVDPKTKIASIGPGNKFIRLTTELAKEDVMIPHGTCATVGIAGFTMGGGWGPWTRENGMCCESLVGVDILLGNGEIVKLDVDKNGKVPELLWALRGGGGMSYGIVTELRIQTFPLPPALYRFELEWNCYEDISMLCLKETIPTIKVLKNWERLIQSDDTPSLVGTNFKINGLPWEKNKPIDVNTIAHNCILYGYWKGDKASLDAFIKKEFTGDLAPCWKNIEAPTGADYPKDTYGLNLMNSWDRESLPRIQTKMGFKNVNGIPFKPDEDKPAPHKITSRLVNKEGLGYEGKNGYEQLLKSLTSDLILKGNRTLGLFTYVTLGAIAGDFYKKHPNGNGSAFPYKDKLYTIQYQCWWNAEGKEIEKEQDSFVYDRTNRALDWIEKSREIEIQNTSGAFISFKDNSIPTETYFSYNYDKLKEIKINYSKDEYNHFRTRKTII</sequence>
<keyword evidence="5" id="KW-0560">Oxidoreductase</keyword>
<dbReference type="Pfam" id="PF08031">
    <property type="entry name" value="BBE"/>
    <property type="match status" value="1"/>
</dbReference>
<dbReference type="SUPFAM" id="SSF56176">
    <property type="entry name" value="FAD-binding/transporter-associated domain-like"/>
    <property type="match status" value="1"/>
</dbReference>
<dbReference type="Gene3D" id="3.30.465.10">
    <property type="match status" value="2"/>
</dbReference>
<comment type="caution">
    <text evidence="7">The sequence shown here is derived from an EMBL/GenBank/DDBJ whole genome shotgun (WGS) entry which is preliminary data.</text>
</comment>
<feature type="domain" description="FAD-binding PCMH-type" evidence="6">
    <location>
        <begin position="77"/>
        <end position="251"/>
    </location>
</feature>
<evidence type="ECO:0000313" key="7">
    <source>
        <dbReference type="EMBL" id="MFB9098862.1"/>
    </source>
</evidence>
<dbReference type="PANTHER" id="PTHR42973:SF39">
    <property type="entry name" value="FAD-BINDING PCMH-TYPE DOMAIN-CONTAINING PROTEIN"/>
    <property type="match status" value="1"/>
</dbReference>
<comment type="cofactor">
    <cofactor evidence="1">
        <name>FAD</name>
        <dbReference type="ChEBI" id="CHEBI:57692"/>
    </cofactor>
</comment>
<dbReference type="Pfam" id="PF01565">
    <property type="entry name" value="FAD_binding_4"/>
    <property type="match status" value="1"/>
</dbReference>
<dbReference type="EMBL" id="JBHMEY010000096">
    <property type="protein sequence ID" value="MFB9098862.1"/>
    <property type="molecule type" value="Genomic_DNA"/>
</dbReference>
<accession>A0ABV5GTZ4</accession>
<reference evidence="7 8" key="1">
    <citation type="submission" date="2024-09" db="EMBL/GenBank/DDBJ databases">
        <authorList>
            <person name="Sun Q."/>
            <person name="Mori K."/>
        </authorList>
    </citation>
    <scope>NUCLEOTIDE SEQUENCE [LARGE SCALE GENOMIC DNA]</scope>
    <source>
        <strain evidence="7 8">CECT 7955</strain>
    </source>
</reference>
<dbReference type="Gene3D" id="3.40.462.20">
    <property type="match status" value="1"/>
</dbReference>
<dbReference type="PANTHER" id="PTHR42973">
    <property type="entry name" value="BINDING OXIDOREDUCTASE, PUTATIVE (AFU_ORTHOLOGUE AFUA_1G17690)-RELATED"/>
    <property type="match status" value="1"/>
</dbReference>
<evidence type="ECO:0000256" key="2">
    <source>
        <dbReference type="ARBA" id="ARBA00005466"/>
    </source>
</evidence>
<protein>
    <submittedName>
        <fullName evidence="7">FAD-binding protein</fullName>
    </submittedName>
</protein>
<dbReference type="InterPro" id="IPR012951">
    <property type="entry name" value="BBE"/>
</dbReference>
<gene>
    <name evidence="7" type="ORF">ACFFVF_20335</name>
</gene>
<name>A0ABV5GTZ4_9FLAO</name>
<dbReference type="PROSITE" id="PS51387">
    <property type="entry name" value="FAD_PCMH"/>
    <property type="match status" value="1"/>
</dbReference>
<keyword evidence="8" id="KW-1185">Reference proteome</keyword>
<dbReference type="InterPro" id="IPR050416">
    <property type="entry name" value="FAD-linked_Oxidoreductase"/>
</dbReference>
<evidence type="ECO:0000313" key="8">
    <source>
        <dbReference type="Proteomes" id="UP001589607"/>
    </source>
</evidence>
<dbReference type="InterPro" id="IPR006094">
    <property type="entry name" value="Oxid_FAD_bind_N"/>
</dbReference>
<evidence type="ECO:0000256" key="1">
    <source>
        <dbReference type="ARBA" id="ARBA00001974"/>
    </source>
</evidence>